<sequence length="119" mass="13743">MAEELTEQDLHNLAMNVVGKDLEKRGFEFMTVNSKLRRDPQFVCLKNKKLHFIIVRAISYPDNPSEVDDVFMETVKEHALKFKALTYYAGVGIANASDYEKPVNKQQNYIIKYDGLIEI</sequence>
<name>A0ABY3YHI8_9FLAO</name>
<dbReference type="EMBL" id="CP094326">
    <property type="protein sequence ID" value="UNY97342.1"/>
    <property type="molecule type" value="Genomic_DNA"/>
</dbReference>
<keyword evidence="2" id="KW-1185">Reference proteome</keyword>
<dbReference type="Proteomes" id="UP000829476">
    <property type="component" value="Chromosome"/>
</dbReference>
<evidence type="ECO:0000313" key="1">
    <source>
        <dbReference type="EMBL" id="UNY97342.1"/>
    </source>
</evidence>
<protein>
    <submittedName>
        <fullName evidence="1">Na(+)-translocating NADH-quinone reductase subunit F</fullName>
    </submittedName>
</protein>
<gene>
    <name evidence="1" type="ORF">MQE36_09560</name>
</gene>
<dbReference type="RefSeq" id="WP_242935755.1">
    <property type="nucleotide sequence ID" value="NZ_CP094326.1"/>
</dbReference>
<organism evidence="1 2">
    <name type="scientific">Zhouia spongiae</name>
    <dbReference type="NCBI Taxonomy" id="2202721"/>
    <lineage>
        <taxon>Bacteria</taxon>
        <taxon>Pseudomonadati</taxon>
        <taxon>Bacteroidota</taxon>
        <taxon>Flavobacteriia</taxon>
        <taxon>Flavobacteriales</taxon>
        <taxon>Flavobacteriaceae</taxon>
        <taxon>Zhouia</taxon>
    </lineage>
</organism>
<proteinExistence type="predicted"/>
<reference evidence="1 2" key="1">
    <citation type="journal article" date="2018" name="Int. J. Syst. Evol. Microbiol.">
        <title>Zhouia spongiae sp. nov., isolated from a marine sponge.</title>
        <authorList>
            <person name="Zhuang L."/>
            <person name="Lin B."/>
            <person name="Qin F."/>
            <person name="Luo L."/>
        </authorList>
    </citation>
    <scope>NUCLEOTIDE SEQUENCE [LARGE SCALE GENOMIC DNA]</scope>
    <source>
        <strain evidence="1 2">HN-Y44</strain>
    </source>
</reference>
<evidence type="ECO:0000313" key="2">
    <source>
        <dbReference type="Proteomes" id="UP000829476"/>
    </source>
</evidence>
<accession>A0ABY3YHI8</accession>